<dbReference type="EMBL" id="JAROBZ020000001">
    <property type="protein sequence ID" value="MFB3167215.1"/>
    <property type="molecule type" value="Genomic_DNA"/>
</dbReference>
<dbReference type="Gene3D" id="6.20.240.60">
    <property type="match status" value="1"/>
</dbReference>
<dbReference type="InterPro" id="IPR042047">
    <property type="entry name" value="SleB_dom1"/>
</dbReference>
<dbReference type="InterPro" id="IPR011105">
    <property type="entry name" value="Cell_wall_hydrolase_SleB"/>
</dbReference>
<sequence>MKNTYFKKVAVACVATFAFIGIHNSTVEAITHYEVVNVDSLVDIGQAYGPIMNELNQENNQNDDQKEIILNKPDPAVEQSTETKVEEPAASEPETAEPEMVTPEPAAEPAPATPAVTISTQEKDLFARLVEAEAKGESYEGKVAVATVVLNRVDSPEFPDTVTGVINEVVGSAYAFSPVQNGEINKPASDESIRAVEEALTRQDRLNDCVYFYNPEIATDTWITTREVVKTVGNHVFAK</sequence>
<evidence type="ECO:0000313" key="4">
    <source>
        <dbReference type="Proteomes" id="UP001241748"/>
    </source>
</evidence>
<dbReference type="GO" id="GO:0016787">
    <property type="term" value="F:hydrolase activity"/>
    <property type="evidence" value="ECO:0007669"/>
    <property type="project" value="UniProtKB-KW"/>
</dbReference>
<evidence type="ECO:0000259" key="2">
    <source>
        <dbReference type="Pfam" id="PF07486"/>
    </source>
</evidence>
<dbReference type="Proteomes" id="UP001241748">
    <property type="component" value="Unassembled WGS sequence"/>
</dbReference>
<keyword evidence="3" id="KW-0378">Hydrolase</keyword>
<feature type="compositionally biased region" description="Low complexity" evidence="1">
    <location>
        <begin position="88"/>
        <end position="105"/>
    </location>
</feature>
<dbReference type="Gene3D" id="1.10.10.2520">
    <property type="entry name" value="Cell wall hydrolase SleB, domain 1"/>
    <property type="match status" value="1"/>
</dbReference>
<name>A0ABV4YTN4_9BACI</name>
<gene>
    <name evidence="3" type="ORF">P5G62_008845</name>
</gene>
<feature type="region of interest" description="Disordered" evidence="1">
    <location>
        <begin position="73"/>
        <end position="111"/>
    </location>
</feature>
<accession>A0ABV4YTN4</accession>
<protein>
    <submittedName>
        <fullName evidence="3">Cell wall hydrolase</fullName>
    </submittedName>
</protein>
<feature type="domain" description="Cell wall hydrolase SleB" evidence="2">
    <location>
        <begin position="136"/>
        <end position="238"/>
    </location>
</feature>
<evidence type="ECO:0000256" key="1">
    <source>
        <dbReference type="SAM" id="MobiDB-lite"/>
    </source>
</evidence>
<comment type="caution">
    <text evidence="3">The sequence shown here is derived from an EMBL/GenBank/DDBJ whole genome shotgun (WGS) entry which is preliminary data.</text>
</comment>
<evidence type="ECO:0000313" key="3">
    <source>
        <dbReference type="EMBL" id="MFB3167215.1"/>
    </source>
</evidence>
<reference evidence="3 4" key="1">
    <citation type="submission" date="2024-05" db="EMBL/GenBank/DDBJ databases">
        <authorList>
            <person name="Venkateswaran K."/>
        </authorList>
    </citation>
    <scope>NUCLEOTIDE SEQUENCE [LARGE SCALE GENOMIC DNA]</scope>
    <source>
        <strain evidence="3 4">179-C4-2-HS</strain>
    </source>
</reference>
<dbReference type="Pfam" id="PF07486">
    <property type="entry name" value="Hydrolase_2"/>
    <property type="match status" value="1"/>
</dbReference>
<keyword evidence="4" id="KW-1185">Reference proteome</keyword>
<dbReference type="RefSeq" id="WP_306074764.1">
    <property type="nucleotide sequence ID" value="NZ_JAROBZ020000001.1"/>
</dbReference>
<proteinExistence type="predicted"/>
<organism evidence="3 4">
    <name type="scientific">Neobacillus driksii</name>
    <dbReference type="NCBI Taxonomy" id="3035913"/>
    <lineage>
        <taxon>Bacteria</taxon>
        <taxon>Bacillati</taxon>
        <taxon>Bacillota</taxon>
        <taxon>Bacilli</taxon>
        <taxon>Bacillales</taxon>
        <taxon>Bacillaceae</taxon>
        <taxon>Neobacillus</taxon>
    </lineage>
</organism>